<dbReference type="OrthoDB" id="100785at2"/>
<feature type="domain" description="ASPIC/UnbV" evidence="4">
    <location>
        <begin position="612"/>
        <end position="677"/>
    </location>
</feature>
<reference evidence="5 6" key="1">
    <citation type="submission" date="2019-01" db="EMBL/GenBank/DDBJ databases">
        <title>Lacunisphaera sp. strain TWA-58.</title>
        <authorList>
            <person name="Chen W.-M."/>
        </authorList>
    </citation>
    <scope>NUCLEOTIDE SEQUENCE [LARGE SCALE GENOMIC DNA]</scope>
    <source>
        <strain evidence="5 6">TWA-58</strain>
    </source>
</reference>
<dbReference type="Pfam" id="PF13517">
    <property type="entry name" value="FG-GAP_3"/>
    <property type="match status" value="2"/>
</dbReference>
<accession>A0A4Q1C525</accession>
<comment type="caution">
    <text evidence="5">The sequence shown here is derived from an EMBL/GenBank/DDBJ whole genome shotgun (WGS) entry which is preliminary data.</text>
</comment>
<dbReference type="PANTHER" id="PTHR16026:SF0">
    <property type="entry name" value="CARTILAGE ACIDIC PROTEIN 1"/>
    <property type="match status" value="1"/>
</dbReference>
<keyword evidence="1" id="KW-0732">Signal</keyword>
<dbReference type="SUPFAM" id="SSF69318">
    <property type="entry name" value="Integrin alpha N-terminal domain"/>
    <property type="match status" value="1"/>
</dbReference>
<evidence type="ECO:0000256" key="2">
    <source>
        <dbReference type="SAM" id="MobiDB-lite"/>
    </source>
</evidence>
<dbReference type="Gene3D" id="2.130.10.130">
    <property type="entry name" value="Integrin alpha, N-terminal"/>
    <property type="match status" value="2"/>
</dbReference>
<keyword evidence="6" id="KW-1185">Reference proteome</keyword>
<protein>
    <submittedName>
        <fullName evidence="5">CRTAC1 family protein</fullName>
    </submittedName>
</protein>
<dbReference type="InterPro" id="IPR013517">
    <property type="entry name" value="FG-GAP"/>
</dbReference>
<feature type="transmembrane region" description="Helical" evidence="3">
    <location>
        <begin position="136"/>
        <end position="158"/>
    </location>
</feature>
<keyword evidence="3" id="KW-0472">Membrane</keyword>
<organism evidence="5 6">
    <name type="scientific">Oleiharenicola lentus</name>
    <dbReference type="NCBI Taxonomy" id="2508720"/>
    <lineage>
        <taxon>Bacteria</taxon>
        <taxon>Pseudomonadati</taxon>
        <taxon>Verrucomicrobiota</taxon>
        <taxon>Opitutia</taxon>
        <taxon>Opitutales</taxon>
        <taxon>Opitutaceae</taxon>
        <taxon>Oleiharenicola</taxon>
    </lineage>
</organism>
<evidence type="ECO:0000313" key="6">
    <source>
        <dbReference type="Proteomes" id="UP000290218"/>
    </source>
</evidence>
<dbReference type="Pfam" id="PF07593">
    <property type="entry name" value="UnbV_ASPIC"/>
    <property type="match status" value="1"/>
</dbReference>
<dbReference type="InterPro" id="IPR011519">
    <property type="entry name" value="UnbV_ASPIC"/>
</dbReference>
<dbReference type="InterPro" id="IPR027039">
    <property type="entry name" value="Crtac1"/>
</dbReference>
<feature type="region of interest" description="Disordered" evidence="2">
    <location>
        <begin position="1"/>
        <end position="84"/>
    </location>
</feature>
<keyword evidence="3" id="KW-0812">Transmembrane</keyword>
<dbReference type="InterPro" id="IPR028994">
    <property type="entry name" value="Integrin_alpha_N"/>
</dbReference>
<evidence type="ECO:0000313" key="5">
    <source>
        <dbReference type="EMBL" id="RXK53403.1"/>
    </source>
</evidence>
<dbReference type="PANTHER" id="PTHR16026">
    <property type="entry name" value="CARTILAGE ACIDIC PROTEIN 1"/>
    <property type="match status" value="1"/>
</dbReference>
<feature type="compositionally biased region" description="Basic and acidic residues" evidence="2">
    <location>
        <begin position="46"/>
        <end position="77"/>
    </location>
</feature>
<proteinExistence type="predicted"/>
<gene>
    <name evidence="5" type="ORF">ESB00_17055</name>
</gene>
<sequence length="682" mass="72553">MDARRAPDLGALRRITARNHENRHRQHGPHIPVAEGVADGLTPGDRASEQRARQVELARERETDERPERTDARKTEQRATGLGGVGHCVEGSAAYVGGEPFRVHDLSHRIVSAPAASPRPAPPPVRPPVPTVVSPLLPVLLPLVITAIVLSVLFAWLFPPPADTGAPAVRFTDVTAESGLRFLHQQGGTDAPTTLGGGVTVLDFNQDGRPDLFFTNGAPWPWEESLDKRLTASAALFRNDGEGRFTNVTAAAGLNTPMQGMAGTAGDFDGDGLTDLFVTCVGPNRLFRNLGGGRFEDVTESAGLAGEENTWSSGAAWLDVDADGRLDLVVLHYARWPQEVGLGAAFGVAAMGRSYGTPTGFFSAPPTVWRNLGDGRFAALPGSAGLRDTDAETGRPVAWPLALTLLDANGDRRLDLLVTYHQHAPSLFLARGDGRFGKQSVATAPRQEGAAASFAATGALPPGPAAGDAERLRALLARNPAPAADPGPLALGSRLSVVVTDLDLDGRTEIFSGEGAAEPGVNRFENGRDFVRHPQVFWPRGDTWQPLFSGETDTPALTARGVAAADFDGDGDPDFVIAQNHGAPVLLRNDLRTPAPWLRLRLMATRSEPAAGGARVEVHTPRRVFAQTVAPALGYLAQSDAALTFGLGEDTRVRKVVIQWPSGQVQELKPDALNRTLEIREP</sequence>
<feature type="compositionally biased region" description="Basic residues" evidence="2">
    <location>
        <begin position="15"/>
        <end position="28"/>
    </location>
</feature>
<evidence type="ECO:0000259" key="4">
    <source>
        <dbReference type="Pfam" id="PF07593"/>
    </source>
</evidence>
<dbReference type="EMBL" id="SDHX01000002">
    <property type="protein sequence ID" value="RXK53403.1"/>
    <property type="molecule type" value="Genomic_DNA"/>
</dbReference>
<name>A0A4Q1C525_9BACT</name>
<evidence type="ECO:0000256" key="1">
    <source>
        <dbReference type="ARBA" id="ARBA00022729"/>
    </source>
</evidence>
<dbReference type="AlphaFoldDB" id="A0A4Q1C525"/>
<keyword evidence="3" id="KW-1133">Transmembrane helix</keyword>
<evidence type="ECO:0000256" key="3">
    <source>
        <dbReference type="SAM" id="Phobius"/>
    </source>
</evidence>
<dbReference type="Proteomes" id="UP000290218">
    <property type="component" value="Unassembled WGS sequence"/>
</dbReference>